<dbReference type="Gene3D" id="3.40.50.1820">
    <property type="entry name" value="alpha/beta hydrolase"/>
    <property type="match status" value="1"/>
</dbReference>
<sequence length="99" mass="10061">MPVADADADADADVAVAVAVSGGPARPATSTPGRHRPALIISSADDRIVCPHHQHELAGGIPHARVLRVLGGIGLPAENSALLAAKVAEHLDLVQSLML</sequence>
<organism evidence="1 2">
    <name type="scientific">Streptomyces telluris</name>
    <dbReference type="NCBI Taxonomy" id="2720021"/>
    <lineage>
        <taxon>Bacteria</taxon>
        <taxon>Bacillati</taxon>
        <taxon>Actinomycetota</taxon>
        <taxon>Actinomycetes</taxon>
        <taxon>Kitasatosporales</taxon>
        <taxon>Streptomycetaceae</taxon>
        <taxon>Streptomyces</taxon>
    </lineage>
</organism>
<reference evidence="1" key="1">
    <citation type="submission" date="2022-06" db="EMBL/GenBank/DDBJ databases">
        <title>WGS of actinobacteria.</title>
        <authorList>
            <person name="Thawai C."/>
        </authorList>
    </citation>
    <scope>NUCLEOTIDE SEQUENCE</scope>
    <source>
        <strain evidence="1">AA8</strain>
    </source>
</reference>
<keyword evidence="2" id="KW-1185">Reference proteome</keyword>
<name>A0A9X2RPD3_9ACTN</name>
<gene>
    <name evidence="1" type="ORF">NQU55_16375</name>
</gene>
<evidence type="ECO:0000313" key="2">
    <source>
        <dbReference type="Proteomes" id="UP001142374"/>
    </source>
</evidence>
<dbReference type="SUPFAM" id="SSF53474">
    <property type="entry name" value="alpha/beta-Hydrolases"/>
    <property type="match status" value="1"/>
</dbReference>
<protein>
    <submittedName>
        <fullName evidence="1">Uncharacterized protein</fullName>
    </submittedName>
</protein>
<dbReference type="RefSeq" id="WP_206329721.1">
    <property type="nucleotide sequence ID" value="NZ_JAATER010000280.1"/>
</dbReference>
<comment type="caution">
    <text evidence="1">The sequence shown here is derived from an EMBL/GenBank/DDBJ whole genome shotgun (WGS) entry which is preliminary data.</text>
</comment>
<proteinExistence type="predicted"/>
<dbReference type="AlphaFoldDB" id="A0A9X2RPD3"/>
<dbReference type="Proteomes" id="UP001142374">
    <property type="component" value="Unassembled WGS sequence"/>
</dbReference>
<evidence type="ECO:0000313" key="1">
    <source>
        <dbReference type="EMBL" id="MCQ8771331.1"/>
    </source>
</evidence>
<dbReference type="EMBL" id="JANIID010000013">
    <property type="protein sequence ID" value="MCQ8771331.1"/>
    <property type="molecule type" value="Genomic_DNA"/>
</dbReference>
<dbReference type="InterPro" id="IPR029058">
    <property type="entry name" value="AB_hydrolase_fold"/>
</dbReference>
<accession>A0A9X2RPD3</accession>